<keyword evidence="1" id="KW-0378">Hydrolase</keyword>
<dbReference type="PANTHER" id="PTHR31377:SF0">
    <property type="entry name" value="AGMATINE DEIMINASE-RELATED"/>
    <property type="match status" value="1"/>
</dbReference>
<sequence length="346" mass="38813">MKPTQHSTVPAPPHSNPVRFPAEWEPQDAVLIAWPHTETDWAPYLDEAEKVFLKIAEAVTRFETLIVATPEPDAVREKLPHLDRVRVFDIETNDTWARDFGPITIFEDGKPLLLDFTFTGWGGKFEAGLDDRITSTLHKAGAFGETPFRKVDLILEGGSIESDGEGTLLTTTECLLNPNRNEKLSKEQIEKKLTIDLGSKQFQWLENGALAGDDTDAHIDTLARLCPNHTILYVQCDDPTDEHFEIFQGLENELKQTDFRLIPLPWPKAKFGADGDRLPATYANYLVINDAVLVPTYNDPADFQALETVQQAFPDREIIGIDCSTLIRQHGSLHCVTMQIPQGVLK</sequence>
<dbReference type="KEGG" id="taer:GT409_09205"/>
<name>A0A6P1MDF5_9BACT</name>
<dbReference type="EMBL" id="CP047593">
    <property type="protein sequence ID" value="QHI69626.1"/>
    <property type="molecule type" value="Genomic_DNA"/>
</dbReference>
<evidence type="ECO:0000313" key="4">
    <source>
        <dbReference type="Proteomes" id="UP000464954"/>
    </source>
</evidence>
<evidence type="ECO:0000256" key="2">
    <source>
        <dbReference type="SAM" id="MobiDB-lite"/>
    </source>
</evidence>
<evidence type="ECO:0000313" key="3">
    <source>
        <dbReference type="EMBL" id="QHI69626.1"/>
    </source>
</evidence>
<dbReference type="AlphaFoldDB" id="A0A6P1MDF5"/>
<keyword evidence="4" id="KW-1185">Reference proteome</keyword>
<proteinExistence type="predicted"/>
<dbReference type="GO" id="GO:0004668">
    <property type="term" value="F:protein-arginine deiminase activity"/>
    <property type="evidence" value="ECO:0007669"/>
    <property type="project" value="InterPro"/>
</dbReference>
<dbReference type="Gene3D" id="3.75.10.10">
    <property type="entry name" value="L-arginine/glycine Amidinotransferase, Chain A"/>
    <property type="match status" value="1"/>
</dbReference>
<reference evidence="3 4" key="1">
    <citation type="submission" date="2020-01" db="EMBL/GenBank/DDBJ databases">
        <title>Ponticoccus aerotolerans gen. nov., sp. nov., an anaerobic bacterium and proposal of Ponticoccusceae fam. nov., Ponticoccusles ord. nov. and Ponticoccuse classis nov. in the phylum Kiritimatiellaeota.</title>
        <authorList>
            <person name="Zhou L.Y."/>
            <person name="Du Z.J."/>
        </authorList>
    </citation>
    <scope>NUCLEOTIDE SEQUENCE [LARGE SCALE GENOMIC DNA]</scope>
    <source>
        <strain evidence="3 4">S-5007</strain>
    </source>
</reference>
<protein>
    <submittedName>
        <fullName evidence="3">Agmatine deiminase</fullName>
    </submittedName>
</protein>
<accession>A0A6P1MDF5</accession>
<dbReference type="RefSeq" id="WP_160628808.1">
    <property type="nucleotide sequence ID" value="NZ_CP047593.1"/>
</dbReference>
<dbReference type="GO" id="GO:0009446">
    <property type="term" value="P:putrescine biosynthetic process"/>
    <property type="evidence" value="ECO:0007669"/>
    <property type="project" value="InterPro"/>
</dbReference>
<dbReference type="SUPFAM" id="SSF55909">
    <property type="entry name" value="Pentein"/>
    <property type="match status" value="1"/>
</dbReference>
<dbReference type="PANTHER" id="PTHR31377">
    <property type="entry name" value="AGMATINE DEIMINASE-RELATED"/>
    <property type="match status" value="1"/>
</dbReference>
<dbReference type="Proteomes" id="UP000464954">
    <property type="component" value="Chromosome"/>
</dbReference>
<gene>
    <name evidence="3" type="ORF">GT409_09205</name>
</gene>
<dbReference type="InterPro" id="IPR007466">
    <property type="entry name" value="Peptidyl-Arg-deiminase_porph"/>
</dbReference>
<feature type="region of interest" description="Disordered" evidence="2">
    <location>
        <begin position="1"/>
        <end position="20"/>
    </location>
</feature>
<organism evidence="3 4">
    <name type="scientific">Tichowtungia aerotolerans</name>
    <dbReference type="NCBI Taxonomy" id="2697043"/>
    <lineage>
        <taxon>Bacteria</taxon>
        <taxon>Pseudomonadati</taxon>
        <taxon>Kiritimatiellota</taxon>
        <taxon>Tichowtungiia</taxon>
        <taxon>Tichowtungiales</taxon>
        <taxon>Tichowtungiaceae</taxon>
        <taxon>Tichowtungia</taxon>
    </lineage>
</organism>
<dbReference type="Pfam" id="PF04371">
    <property type="entry name" value="PAD_porph"/>
    <property type="match status" value="1"/>
</dbReference>
<dbReference type="GO" id="GO:0047632">
    <property type="term" value="F:agmatine deiminase activity"/>
    <property type="evidence" value="ECO:0007669"/>
    <property type="project" value="TreeGrafter"/>
</dbReference>
<evidence type="ECO:0000256" key="1">
    <source>
        <dbReference type="ARBA" id="ARBA00022801"/>
    </source>
</evidence>